<dbReference type="RefSeq" id="WP_039327803.1">
    <property type="nucleotide sequence ID" value="NZ_JTJJ01000010.1"/>
</dbReference>
<feature type="domain" description="Glycosyl transferase family 1" evidence="1">
    <location>
        <begin position="168"/>
        <end position="326"/>
    </location>
</feature>
<dbReference type="EMBL" id="JTJJ01000010">
    <property type="protein sequence ID" value="KHJ69733.1"/>
    <property type="molecule type" value="Genomic_DNA"/>
</dbReference>
<name>A0A0B1R9N9_9GAMM</name>
<protein>
    <submittedName>
        <fullName evidence="2">Amylovoran biosynthesis protein AmsD</fullName>
    </submittedName>
</protein>
<dbReference type="Pfam" id="PF00534">
    <property type="entry name" value="Glycos_transf_1"/>
    <property type="match status" value="1"/>
</dbReference>
<evidence type="ECO:0000259" key="1">
    <source>
        <dbReference type="Pfam" id="PF00534"/>
    </source>
</evidence>
<dbReference type="Gene3D" id="3.40.50.2000">
    <property type="entry name" value="Glycogen Phosphorylase B"/>
    <property type="match status" value="2"/>
</dbReference>
<comment type="caution">
    <text evidence="2">The sequence shown here is derived from an EMBL/GenBank/DDBJ whole genome shotgun (WGS) entry which is preliminary data.</text>
</comment>
<dbReference type="GO" id="GO:0016757">
    <property type="term" value="F:glycosyltransferase activity"/>
    <property type="evidence" value="ECO:0007669"/>
    <property type="project" value="InterPro"/>
</dbReference>
<dbReference type="PANTHER" id="PTHR12526">
    <property type="entry name" value="GLYCOSYLTRANSFERASE"/>
    <property type="match status" value="1"/>
</dbReference>
<evidence type="ECO:0000313" key="3">
    <source>
        <dbReference type="Proteomes" id="UP000030853"/>
    </source>
</evidence>
<dbReference type="Proteomes" id="UP000030853">
    <property type="component" value="Unassembled WGS sequence"/>
</dbReference>
<gene>
    <name evidence="2" type="ORF">QU24_01845</name>
</gene>
<dbReference type="InterPro" id="IPR001296">
    <property type="entry name" value="Glyco_trans_1"/>
</dbReference>
<sequence length="344" mass="39048">MKKIVLVIKDAYSYAGTENICNFMSECLGEQHAVTIYSLEGHGKTFYPFDRVKQIVSFEGHSNPIKSAVAAIHQEGFDSVFLISMGRLSVMFAFWNLMAMKKKRFKAYACEHIAINSFSKPIKLLKWMLLRYYDQVIVLTDKDHQVFSRWNIASQQIPNPVVYKAFQRQTRSRQALAVGRLDNQKGFDLLLDIWADFSKTHPEWKLVIAGDGELRQQLHDQAAALGITDSVNFVGKVSNINDYYRDSDMALMTSRYEGLPLVLLEAKSWSLPVVAYDCPTGPQEIINHGEDGFLVPMNDKSTFLARMGQLASDDGLFYAMSEKTKETALKFDGNQIKQSWLALV</sequence>
<evidence type="ECO:0000313" key="2">
    <source>
        <dbReference type="EMBL" id="KHJ69733.1"/>
    </source>
</evidence>
<accession>A0A0B1R9N9</accession>
<dbReference type="AlphaFoldDB" id="A0A0B1R9N9"/>
<organism evidence="2 3">
    <name type="scientific">Pantoea rodasii</name>
    <dbReference type="NCBI Taxonomy" id="1076549"/>
    <lineage>
        <taxon>Bacteria</taxon>
        <taxon>Pseudomonadati</taxon>
        <taxon>Pseudomonadota</taxon>
        <taxon>Gammaproteobacteria</taxon>
        <taxon>Enterobacterales</taxon>
        <taxon>Erwiniaceae</taxon>
        <taxon>Pantoea</taxon>
    </lineage>
</organism>
<proteinExistence type="predicted"/>
<dbReference type="GO" id="GO:1901135">
    <property type="term" value="P:carbohydrate derivative metabolic process"/>
    <property type="evidence" value="ECO:0007669"/>
    <property type="project" value="UniProtKB-ARBA"/>
</dbReference>
<dbReference type="SUPFAM" id="SSF53756">
    <property type="entry name" value="UDP-Glycosyltransferase/glycogen phosphorylase"/>
    <property type="match status" value="1"/>
</dbReference>
<dbReference type="PANTHER" id="PTHR12526:SF630">
    <property type="entry name" value="GLYCOSYLTRANSFERASE"/>
    <property type="match status" value="1"/>
</dbReference>
<reference evidence="2 3" key="1">
    <citation type="submission" date="2014-11" db="EMBL/GenBank/DDBJ databases">
        <title>Genome sequencing of Pantoea rodasii ND03.</title>
        <authorList>
            <person name="Muhamad Yunos N.Y."/>
            <person name="Chan K.-G."/>
        </authorList>
    </citation>
    <scope>NUCLEOTIDE SEQUENCE [LARGE SCALE GENOMIC DNA]</scope>
    <source>
        <strain evidence="2 3">ND03</strain>
    </source>
</reference>